<dbReference type="Proteomes" id="UP001159641">
    <property type="component" value="Unassembled WGS sequence"/>
</dbReference>
<dbReference type="AlphaFoldDB" id="A0AB34GVQ8"/>
<feature type="region of interest" description="Disordered" evidence="1">
    <location>
        <begin position="50"/>
        <end position="77"/>
    </location>
</feature>
<reference evidence="2 3" key="1">
    <citation type="submission" date="2022-11" db="EMBL/GenBank/DDBJ databases">
        <title>Whole genome sequence of Eschrichtius robustus ER-17-0199.</title>
        <authorList>
            <person name="Bruniche-Olsen A."/>
            <person name="Black A.N."/>
            <person name="Fields C.J."/>
            <person name="Walden K."/>
            <person name="Dewoody J.A."/>
        </authorList>
    </citation>
    <scope>NUCLEOTIDE SEQUENCE [LARGE SCALE GENOMIC DNA]</scope>
    <source>
        <strain evidence="2">ER-17-0199</strain>
        <tissue evidence="2">Blubber</tissue>
    </source>
</reference>
<sequence length="77" mass="8915">MLRVSLACPQEQEEEESKSSQHLSQVISSRPVIGIPATYVPQLLKPSRLDPVLRNKRSHRNEKPVHRNEKPVHRNEE</sequence>
<evidence type="ECO:0000313" key="2">
    <source>
        <dbReference type="EMBL" id="KAJ8782705.1"/>
    </source>
</evidence>
<accession>A0AB34GVQ8</accession>
<evidence type="ECO:0000313" key="3">
    <source>
        <dbReference type="Proteomes" id="UP001159641"/>
    </source>
</evidence>
<name>A0AB34GVQ8_ESCRO</name>
<dbReference type="EMBL" id="JAIQCJ010002099">
    <property type="protein sequence ID" value="KAJ8782705.1"/>
    <property type="molecule type" value="Genomic_DNA"/>
</dbReference>
<keyword evidence="3" id="KW-1185">Reference proteome</keyword>
<gene>
    <name evidence="2" type="ORF">J1605_009904</name>
</gene>
<protein>
    <submittedName>
        <fullName evidence="2">Uncharacterized protein</fullName>
    </submittedName>
</protein>
<evidence type="ECO:0000256" key="1">
    <source>
        <dbReference type="SAM" id="MobiDB-lite"/>
    </source>
</evidence>
<proteinExistence type="predicted"/>
<feature type="compositionally biased region" description="Basic and acidic residues" evidence="1">
    <location>
        <begin position="61"/>
        <end position="77"/>
    </location>
</feature>
<organism evidence="2 3">
    <name type="scientific">Eschrichtius robustus</name>
    <name type="common">California gray whale</name>
    <name type="synonym">Eschrichtius gibbosus</name>
    <dbReference type="NCBI Taxonomy" id="9764"/>
    <lineage>
        <taxon>Eukaryota</taxon>
        <taxon>Metazoa</taxon>
        <taxon>Chordata</taxon>
        <taxon>Craniata</taxon>
        <taxon>Vertebrata</taxon>
        <taxon>Euteleostomi</taxon>
        <taxon>Mammalia</taxon>
        <taxon>Eutheria</taxon>
        <taxon>Laurasiatheria</taxon>
        <taxon>Artiodactyla</taxon>
        <taxon>Whippomorpha</taxon>
        <taxon>Cetacea</taxon>
        <taxon>Mysticeti</taxon>
        <taxon>Eschrichtiidae</taxon>
        <taxon>Eschrichtius</taxon>
    </lineage>
</organism>
<feature type="region of interest" description="Disordered" evidence="1">
    <location>
        <begin position="1"/>
        <end position="26"/>
    </location>
</feature>
<comment type="caution">
    <text evidence="2">The sequence shown here is derived from an EMBL/GenBank/DDBJ whole genome shotgun (WGS) entry which is preliminary data.</text>
</comment>